<dbReference type="PANTHER" id="PTHR17985">
    <property type="entry name" value="SER/THR-RICH PROTEIN T10 IN DGCR REGION"/>
    <property type="match status" value="1"/>
</dbReference>
<accession>A0ABS6XKY1</accession>
<dbReference type="Proteomes" id="UP001197214">
    <property type="component" value="Unassembled WGS sequence"/>
</dbReference>
<dbReference type="RefSeq" id="WP_219237712.1">
    <property type="nucleotide sequence ID" value="NZ_JAHWZX010000005.1"/>
</dbReference>
<sequence>MCVLALAWRTHSKWRLVTAGNRDELHARDAVPLARWQDRPRVIAGRDVMGGGTWMGVQEDGRFAVVTNVHDSQGPDPAKLSRGALVTDMLVKGGAAALSVRPEAYNPFNLITIDGDHAHLMTNRPTPLIQPMGPGMHGLSNGVMDAPWPKTAKLKDALAKWIDSGSEDREGLFAVLADESAPQAMMEGEADAREPVNSPIFIRNPVYGTRCSTVVTVDGEGNGVIHERRFDAAGRETGDSCIEFHWQGALV</sequence>
<protein>
    <submittedName>
        <fullName evidence="1">NRDE family protein</fullName>
    </submittedName>
</protein>
<comment type="caution">
    <text evidence="1">The sequence shown here is derived from an EMBL/GenBank/DDBJ whole genome shotgun (WGS) entry which is preliminary data.</text>
</comment>
<dbReference type="InterPro" id="IPR008551">
    <property type="entry name" value="TANGO2"/>
</dbReference>
<evidence type="ECO:0000313" key="2">
    <source>
        <dbReference type="Proteomes" id="UP001197214"/>
    </source>
</evidence>
<dbReference type="Pfam" id="PF05742">
    <property type="entry name" value="TANGO2"/>
    <property type="match status" value="1"/>
</dbReference>
<gene>
    <name evidence="1" type="ORF">KY084_06830</name>
</gene>
<dbReference type="PANTHER" id="PTHR17985:SF8">
    <property type="entry name" value="TRANSPORT AND GOLGI ORGANIZATION PROTEIN 2 HOMOLOG"/>
    <property type="match status" value="1"/>
</dbReference>
<name>A0ABS6XKY1_9SPHN</name>
<organism evidence="1 2">
    <name type="scientific">Stakelama flava</name>
    <dbReference type="NCBI Taxonomy" id="2860338"/>
    <lineage>
        <taxon>Bacteria</taxon>
        <taxon>Pseudomonadati</taxon>
        <taxon>Pseudomonadota</taxon>
        <taxon>Alphaproteobacteria</taxon>
        <taxon>Sphingomonadales</taxon>
        <taxon>Sphingomonadaceae</taxon>
        <taxon>Stakelama</taxon>
    </lineage>
</organism>
<evidence type="ECO:0000313" key="1">
    <source>
        <dbReference type="EMBL" id="MBW4330589.1"/>
    </source>
</evidence>
<proteinExistence type="predicted"/>
<keyword evidence="2" id="KW-1185">Reference proteome</keyword>
<dbReference type="EMBL" id="JAHWZX010000005">
    <property type="protein sequence ID" value="MBW4330589.1"/>
    <property type="molecule type" value="Genomic_DNA"/>
</dbReference>
<reference evidence="1 2" key="1">
    <citation type="submission" date="2021-07" db="EMBL/GenBank/DDBJ databases">
        <title>Stakelama flava sp. nov., a novel endophytic bacterium isolated from branch of Kandelia candel.</title>
        <authorList>
            <person name="Tuo L."/>
        </authorList>
    </citation>
    <scope>NUCLEOTIDE SEQUENCE [LARGE SCALE GENOMIC DNA]</scope>
    <source>
        <strain evidence="1 2">CBK3Z-3</strain>
    </source>
</reference>